<dbReference type="InterPro" id="IPR036527">
    <property type="entry name" value="SCP2_sterol-bd_dom_sf"/>
</dbReference>
<reference evidence="3 4" key="1">
    <citation type="submission" date="2019-03" db="EMBL/GenBank/DDBJ databases">
        <title>Genomic Encyclopedia of Type Strains, Phase IV (KMG-IV): sequencing the most valuable type-strain genomes for metagenomic binning, comparative biology and taxonomic classification.</title>
        <authorList>
            <person name="Goeker M."/>
        </authorList>
    </citation>
    <scope>NUCLEOTIDE SEQUENCE [LARGE SCALE GENOMIC DNA]</scope>
    <source>
        <strain evidence="3 4">DSM 16326</strain>
    </source>
</reference>
<name>A0A4R8IVY6_9GAMM</name>
<dbReference type="Proteomes" id="UP000294914">
    <property type="component" value="Unassembled WGS sequence"/>
</dbReference>
<organism evidence="3 4">
    <name type="scientific">Thiohalophilus thiocyanatoxydans</name>
    <dbReference type="NCBI Taxonomy" id="381308"/>
    <lineage>
        <taxon>Bacteria</taxon>
        <taxon>Pseudomonadati</taxon>
        <taxon>Pseudomonadota</taxon>
        <taxon>Gammaproteobacteria</taxon>
        <taxon>Thiohalomonadales</taxon>
        <taxon>Thiohalophilaceae</taxon>
        <taxon>Thiohalophilus</taxon>
    </lineage>
</organism>
<evidence type="ECO:0000259" key="2">
    <source>
        <dbReference type="Pfam" id="PF02036"/>
    </source>
</evidence>
<dbReference type="InterPro" id="IPR003033">
    <property type="entry name" value="SCP2_sterol-bd_dom"/>
</dbReference>
<dbReference type="RefSeq" id="WP_166668727.1">
    <property type="nucleotide sequence ID" value="NZ_SOQX01000001.1"/>
</dbReference>
<feature type="domain" description="SCP2" evidence="2">
    <location>
        <begin position="28"/>
        <end position="127"/>
    </location>
</feature>
<evidence type="ECO:0000256" key="1">
    <source>
        <dbReference type="HAMAP-Rule" id="MF_02231"/>
    </source>
</evidence>
<proteinExistence type="inferred from homology"/>
<dbReference type="Pfam" id="PF02036">
    <property type="entry name" value="SCP2"/>
    <property type="match status" value="1"/>
</dbReference>
<comment type="pathway">
    <text evidence="1">Cofactor biosynthesis; ubiquinone biosynthesis.</text>
</comment>
<keyword evidence="1" id="KW-0831">Ubiquinone biosynthesis</keyword>
<evidence type="ECO:0000313" key="3">
    <source>
        <dbReference type="EMBL" id="TDY03660.1"/>
    </source>
</evidence>
<comment type="similarity">
    <text evidence="1">Belongs to the UbiT family.</text>
</comment>
<comment type="caution">
    <text evidence="3">The sequence shown here is derived from an EMBL/GenBank/DDBJ whole genome shotgun (WGS) entry which is preliminary data.</text>
</comment>
<accession>A0A4R8IVY6</accession>
<dbReference type="GO" id="GO:0006744">
    <property type="term" value="P:ubiquinone biosynthetic process"/>
    <property type="evidence" value="ECO:0007669"/>
    <property type="project" value="UniProtKB-UniRule"/>
</dbReference>
<dbReference type="UniPathway" id="UPA00232"/>
<keyword evidence="4" id="KW-1185">Reference proteome</keyword>
<gene>
    <name evidence="1" type="primary">ubiT</name>
    <name evidence="3" type="ORF">EDC23_0029</name>
</gene>
<dbReference type="SUPFAM" id="SSF55718">
    <property type="entry name" value="SCP-like"/>
    <property type="match status" value="1"/>
</dbReference>
<dbReference type="InterPro" id="IPR016830">
    <property type="entry name" value="UbiT"/>
</dbReference>
<dbReference type="EMBL" id="SOQX01000001">
    <property type="protein sequence ID" value="TDY03660.1"/>
    <property type="molecule type" value="Genomic_DNA"/>
</dbReference>
<sequence length="161" mass="18186">MKAPLKPMSLAMRATPPAVQTALLARAFNHLLRGQAIGEQLDTLNGKRLAIEITDTGTCLNFTVKRGRLYRTGYVGKENWDVCIRGSLEHFWQLASRAEDPDTLFFNRQLEIEGETATGLYIKNLLDSLDYDWEAHFQSVLGKRLAKLPLAVWQGRGPRDE</sequence>
<dbReference type="AlphaFoldDB" id="A0A4R8IVY6"/>
<evidence type="ECO:0000313" key="4">
    <source>
        <dbReference type="Proteomes" id="UP000294914"/>
    </source>
</evidence>
<comment type="function">
    <text evidence="1">Required for O(2)-independent ubiquinone (coenzyme Q) biosynthesis. Likely functions as an accessory factor.</text>
</comment>
<dbReference type="HAMAP" id="MF_02231">
    <property type="entry name" value="UbiT"/>
    <property type="match status" value="1"/>
</dbReference>
<protein>
    <recommendedName>
        <fullName evidence="1">Ubiquinone biosynthesis accessory factor UbiT</fullName>
    </recommendedName>
</protein>